<evidence type="ECO:0000256" key="1">
    <source>
        <dbReference type="ARBA" id="ARBA00023002"/>
    </source>
</evidence>
<gene>
    <name evidence="4" type="ORF">NYF23_05535</name>
</gene>
<accession>A0ABY5TQG5</accession>
<proteinExistence type="predicted"/>
<dbReference type="InterPro" id="IPR046667">
    <property type="entry name" value="DUF6537"/>
</dbReference>
<dbReference type="Proteomes" id="UP001059934">
    <property type="component" value="Chromosome"/>
</dbReference>
<dbReference type="InterPro" id="IPR052198">
    <property type="entry name" value="IorB_Oxidoreductase"/>
</dbReference>
<reference evidence="4" key="1">
    <citation type="submission" date="2022-08" db="EMBL/GenBank/DDBJ databases">
        <title>Catabolic pathway analysis in culturable SAR92 clade bacteria reveals their overlooked roles in DMSP degradation in coastal seas.</title>
        <authorList>
            <person name="He X."/>
            <person name="Zhang X."/>
            <person name="Zhang Y."/>
        </authorList>
    </citation>
    <scope>NUCLEOTIDE SEQUENCE</scope>
    <source>
        <strain evidence="4">H455</strain>
    </source>
</reference>
<dbReference type="Pfam" id="PF01558">
    <property type="entry name" value="POR"/>
    <property type="match status" value="1"/>
</dbReference>
<evidence type="ECO:0000313" key="5">
    <source>
        <dbReference type="Proteomes" id="UP001059934"/>
    </source>
</evidence>
<protein>
    <submittedName>
        <fullName evidence="4">Indolepyruvate oxidoreductase subunit beta family protein</fullName>
    </submittedName>
</protein>
<dbReference type="EMBL" id="CP103416">
    <property type="protein sequence ID" value="UVW36072.1"/>
    <property type="molecule type" value="Genomic_DNA"/>
</dbReference>
<dbReference type="SUPFAM" id="SSF53323">
    <property type="entry name" value="Pyruvate-ferredoxin oxidoreductase, PFOR, domain III"/>
    <property type="match status" value="1"/>
</dbReference>
<dbReference type="InterPro" id="IPR002869">
    <property type="entry name" value="Pyrv_flavodox_OxRed_cen"/>
</dbReference>
<evidence type="ECO:0000259" key="3">
    <source>
        <dbReference type="Pfam" id="PF20169"/>
    </source>
</evidence>
<keyword evidence="1" id="KW-0560">Oxidoreductase</keyword>
<dbReference type="PANTHER" id="PTHR43854:SF1">
    <property type="entry name" value="INDOLEPYRUVATE OXIDOREDUCTASE SUBUNIT IORB"/>
    <property type="match status" value="1"/>
</dbReference>
<evidence type="ECO:0000259" key="2">
    <source>
        <dbReference type="Pfam" id="PF01558"/>
    </source>
</evidence>
<evidence type="ECO:0000313" key="4">
    <source>
        <dbReference type="EMBL" id="UVW36072.1"/>
    </source>
</evidence>
<dbReference type="PANTHER" id="PTHR43854">
    <property type="entry name" value="INDOLEPYRUVATE OXIDOREDUCTASE SUBUNIT IORB"/>
    <property type="match status" value="1"/>
</dbReference>
<dbReference type="NCBIfam" id="NF006179">
    <property type="entry name" value="PRK08312.1"/>
    <property type="match status" value="1"/>
</dbReference>
<sequence length="513" mass="56454">MTVNTELRSTNIIVTALGGEGGGVLANWLIEVANNNNWTVQSTSLAGVAQRTGATIYYLEIFPRAGIKDSLPIMSLSPTQGDIDIAISSEIAEAGRMLQRGFVTPDRTTLISSSHRVYAIDEKTEIADGTMQAAAILDIANRYSKHFVHYDMQAVAQRNNAVISSVLFGALAGSGALPFNRESYEEVIRQTGKAVATNLAAFTDSYEIAQKAGGAVEHYHPQIADAFTEGATEIDGFSLPAATTVKGQELLAQLAADFPQATQQIIYEGVKKAIEYQDFDYASHYLDQVASIVALDSGDGDFELTNTTARYLALWMCFEDIPRVAQLKIRHQRMEEIRKEVKAEDQQIFYVTEYFRPRPEEICAILPAPLGRAIIGSKLGRKALNLVSGAKKLKTNTLTIYFSLRFLAMLRRFRRSSLGYHHEHSMINNWLDAIRLSAGSDRALAIEVAECGRIVKGYGSTRERTSEQNTAIVAAYNDHRHLSADDIKALRDAALEDDSNTAFSKRISALTRA</sequence>
<dbReference type="Pfam" id="PF20169">
    <property type="entry name" value="DUF6537"/>
    <property type="match status" value="1"/>
</dbReference>
<name>A0ABY5TQG5_9GAMM</name>
<dbReference type="InterPro" id="IPR019752">
    <property type="entry name" value="Pyrv/ketoisovalerate_OxRed_cat"/>
</dbReference>
<organism evidence="4 5">
    <name type="scientific">SAR92 clade bacterium H455</name>
    <dbReference type="NCBI Taxonomy" id="2974818"/>
    <lineage>
        <taxon>Bacteria</taxon>
        <taxon>Pseudomonadati</taxon>
        <taxon>Pseudomonadota</taxon>
        <taxon>Gammaproteobacteria</taxon>
        <taxon>Cellvibrionales</taxon>
        <taxon>Porticoccaceae</taxon>
        <taxon>SAR92 clade</taxon>
    </lineage>
</organism>
<dbReference type="Gene3D" id="3.40.920.10">
    <property type="entry name" value="Pyruvate-ferredoxin oxidoreductase, PFOR, domain III"/>
    <property type="match status" value="1"/>
</dbReference>
<feature type="domain" description="Pyruvate/ketoisovalerate oxidoreductase catalytic" evidence="2">
    <location>
        <begin position="18"/>
        <end position="207"/>
    </location>
</feature>
<feature type="domain" description="DUF6537" evidence="3">
    <location>
        <begin position="263"/>
        <end position="473"/>
    </location>
</feature>
<keyword evidence="5" id="KW-1185">Reference proteome</keyword>